<feature type="domain" description="Histidine kinase" evidence="6">
    <location>
        <begin position="123"/>
        <end position="347"/>
    </location>
</feature>
<feature type="modified residue" description="4-aspartylphosphate" evidence="4">
    <location>
        <position position="418"/>
    </location>
</feature>
<dbReference type="InterPro" id="IPR003594">
    <property type="entry name" value="HATPase_dom"/>
</dbReference>
<feature type="non-terminal residue" evidence="8">
    <location>
        <position position="1"/>
    </location>
</feature>
<dbReference type="Pfam" id="PF00072">
    <property type="entry name" value="Response_reg"/>
    <property type="match status" value="1"/>
</dbReference>
<evidence type="ECO:0000313" key="9">
    <source>
        <dbReference type="Proteomes" id="UP000019140"/>
    </source>
</evidence>
<evidence type="ECO:0000259" key="6">
    <source>
        <dbReference type="PROSITE" id="PS50109"/>
    </source>
</evidence>
<name>W4MAQ6_9BACT</name>
<dbReference type="Gene3D" id="1.10.287.130">
    <property type="match status" value="1"/>
</dbReference>
<dbReference type="EC" id="2.7.13.3" evidence="2"/>
<dbReference type="InterPro" id="IPR003661">
    <property type="entry name" value="HisK_dim/P_dom"/>
</dbReference>
<keyword evidence="5" id="KW-0175">Coiled coil</keyword>
<dbReference type="InterPro" id="IPR011006">
    <property type="entry name" value="CheY-like_superfamily"/>
</dbReference>
<dbReference type="Gene3D" id="3.30.565.10">
    <property type="entry name" value="Histidine kinase-like ATPase, C-terminal domain"/>
    <property type="match status" value="1"/>
</dbReference>
<comment type="catalytic activity">
    <reaction evidence="1">
        <text>ATP + protein L-histidine = ADP + protein N-phospho-L-histidine.</text>
        <dbReference type="EC" id="2.7.13.3"/>
    </reaction>
</comment>
<dbReference type="InterPro" id="IPR005467">
    <property type="entry name" value="His_kinase_dom"/>
</dbReference>
<dbReference type="PROSITE" id="PS50110">
    <property type="entry name" value="RESPONSE_REGULATORY"/>
    <property type="match status" value="1"/>
</dbReference>
<dbReference type="Pfam" id="PF02518">
    <property type="entry name" value="HATPase_c"/>
    <property type="match status" value="1"/>
</dbReference>
<dbReference type="SUPFAM" id="SSF55874">
    <property type="entry name" value="ATPase domain of HSP90 chaperone/DNA topoisomerase II/histidine kinase"/>
    <property type="match status" value="1"/>
</dbReference>
<dbReference type="Gene3D" id="3.40.50.2300">
    <property type="match status" value="1"/>
</dbReference>
<comment type="caution">
    <text evidence="8">The sequence shown here is derived from an EMBL/GenBank/DDBJ whole genome shotgun (WGS) entry which is preliminary data.</text>
</comment>
<evidence type="ECO:0000313" key="8">
    <source>
        <dbReference type="EMBL" id="ETX07449.1"/>
    </source>
</evidence>
<sequence>LLWNENYWRIFALGPASLYRGLGRADVLYQCAQAIELGPAATTQAQWVEAQLQLPEHPDEPLVQRLTNGRWLQSSVYTTARGNLFTIHHDITERKEAEAERERLTAQLHQSQKMEALGTLAGGIAHEFNNILAIILGFADLARRDVTEADRLCQYVREIRVAGHRAKDLVQQIVTFSNRSDVERTPEKFNLLVQDVLQLLQASFPATIEIRHNTANDVGIVWVNATQMHQVVMNLCANAEHAMRDTGGVLTVDLDSVEVETPAQTDAPHLPPGSYARLTIRDTGPGISPKVIGHIFEPFFTTKDTGEGTGMGLAIVHGIVTNHGGDITVESTAGTGTTFRVYLPRCASAKRSEMSLPPSTLPLGRERILFIDDEAALVQVAEGMLAHLGYDFQAVSNSREALTIFQAAPNDFDLVITDMTMPGLTG</sequence>
<dbReference type="PRINTS" id="PR00344">
    <property type="entry name" value="BCTRLSENSOR"/>
</dbReference>
<evidence type="ECO:0000259" key="7">
    <source>
        <dbReference type="PROSITE" id="PS50110"/>
    </source>
</evidence>
<dbReference type="InterPro" id="IPR036097">
    <property type="entry name" value="HisK_dim/P_sf"/>
</dbReference>
<accession>W4MAQ6</accession>
<organism evidence="8 9">
    <name type="scientific">Candidatus Entotheonella gemina</name>
    <dbReference type="NCBI Taxonomy" id="1429439"/>
    <lineage>
        <taxon>Bacteria</taxon>
        <taxon>Pseudomonadati</taxon>
        <taxon>Nitrospinota/Tectimicrobiota group</taxon>
        <taxon>Candidatus Tectimicrobiota</taxon>
        <taxon>Candidatus Entotheonellia</taxon>
        <taxon>Candidatus Entotheonellales</taxon>
        <taxon>Candidatus Entotheonellaceae</taxon>
        <taxon>Candidatus Entotheonella</taxon>
    </lineage>
</organism>
<feature type="coiled-coil region" evidence="5">
    <location>
        <begin position="87"/>
        <end position="114"/>
    </location>
</feature>
<evidence type="ECO:0000256" key="3">
    <source>
        <dbReference type="ARBA" id="ARBA00022553"/>
    </source>
</evidence>
<dbReference type="Pfam" id="PF00512">
    <property type="entry name" value="HisKA"/>
    <property type="match status" value="1"/>
</dbReference>
<dbReference type="PROSITE" id="PS50109">
    <property type="entry name" value="HIS_KIN"/>
    <property type="match status" value="1"/>
</dbReference>
<keyword evidence="9" id="KW-1185">Reference proteome</keyword>
<dbReference type="InterPro" id="IPR001789">
    <property type="entry name" value="Sig_transdc_resp-reg_receiver"/>
</dbReference>
<dbReference type="SUPFAM" id="SSF52172">
    <property type="entry name" value="CheY-like"/>
    <property type="match status" value="1"/>
</dbReference>
<evidence type="ECO:0000256" key="5">
    <source>
        <dbReference type="SAM" id="Coils"/>
    </source>
</evidence>
<gene>
    <name evidence="8" type="ORF">ETSY2_11145</name>
</gene>
<evidence type="ECO:0000256" key="4">
    <source>
        <dbReference type="PROSITE-ProRule" id="PRU00169"/>
    </source>
</evidence>
<dbReference type="PANTHER" id="PTHR43065">
    <property type="entry name" value="SENSOR HISTIDINE KINASE"/>
    <property type="match status" value="1"/>
</dbReference>
<dbReference type="EMBL" id="AZHX01000451">
    <property type="protein sequence ID" value="ETX07449.1"/>
    <property type="molecule type" value="Genomic_DNA"/>
</dbReference>
<dbReference type="InterPro" id="IPR004358">
    <property type="entry name" value="Sig_transdc_His_kin-like_C"/>
</dbReference>
<dbReference type="GO" id="GO:0000155">
    <property type="term" value="F:phosphorelay sensor kinase activity"/>
    <property type="evidence" value="ECO:0007669"/>
    <property type="project" value="InterPro"/>
</dbReference>
<dbReference type="HOGENOM" id="CLU_644833_0_0_7"/>
<evidence type="ECO:0000256" key="1">
    <source>
        <dbReference type="ARBA" id="ARBA00000085"/>
    </source>
</evidence>
<dbReference type="SMART" id="SM00387">
    <property type="entry name" value="HATPase_c"/>
    <property type="match status" value="1"/>
</dbReference>
<reference evidence="8 9" key="1">
    <citation type="journal article" date="2014" name="Nature">
        <title>An environmental bacterial taxon with a large and distinct metabolic repertoire.</title>
        <authorList>
            <person name="Wilson M.C."/>
            <person name="Mori T."/>
            <person name="Ruckert C."/>
            <person name="Uria A.R."/>
            <person name="Helf M.J."/>
            <person name="Takada K."/>
            <person name="Gernert C."/>
            <person name="Steffens U.A."/>
            <person name="Heycke N."/>
            <person name="Schmitt S."/>
            <person name="Rinke C."/>
            <person name="Helfrich E.J."/>
            <person name="Brachmann A.O."/>
            <person name="Gurgui C."/>
            <person name="Wakimoto T."/>
            <person name="Kracht M."/>
            <person name="Crusemann M."/>
            <person name="Hentschel U."/>
            <person name="Abe I."/>
            <person name="Matsunaga S."/>
            <person name="Kalinowski J."/>
            <person name="Takeyama H."/>
            <person name="Piel J."/>
        </authorList>
    </citation>
    <scope>NUCLEOTIDE SEQUENCE [LARGE SCALE GENOMIC DNA]</scope>
    <source>
        <strain evidence="9">TSY2</strain>
    </source>
</reference>
<proteinExistence type="predicted"/>
<dbReference type="PANTHER" id="PTHR43065:SF42">
    <property type="entry name" value="TWO-COMPONENT SENSOR PPRA"/>
    <property type="match status" value="1"/>
</dbReference>
<dbReference type="Proteomes" id="UP000019140">
    <property type="component" value="Unassembled WGS sequence"/>
</dbReference>
<feature type="non-terminal residue" evidence="8">
    <location>
        <position position="426"/>
    </location>
</feature>
<dbReference type="AlphaFoldDB" id="W4MAQ6"/>
<keyword evidence="3 4" id="KW-0597">Phosphoprotein</keyword>
<feature type="domain" description="Response regulatory" evidence="7">
    <location>
        <begin position="367"/>
        <end position="426"/>
    </location>
</feature>
<evidence type="ECO:0000256" key="2">
    <source>
        <dbReference type="ARBA" id="ARBA00012438"/>
    </source>
</evidence>
<dbReference type="CDD" id="cd00082">
    <property type="entry name" value="HisKA"/>
    <property type="match status" value="1"/>
</dbReference>
<dbReference type="Pfam" id="PF12860">
    <property type="entry name" value="PAS_7"/>
    <property type="match status" value="1"/>
</dbReference>
<dbReference type="SMART" id="SM00388">
    <property type="entry name" value="HisKA"/>
    <property type="match status" value="1"/>
</dbReference>
<dbReference type="InterPro" id="IPR036890">
    <property type="entry name" value="HATPase_C_sf"/>
</dbReference>
<dbReference type="SUPFAM" id="SSF47384">
    <property type="entry name" value="Homodimeric domain of signal transducing histidine kinase"/>
    <property type="match status" value="1"/>
</dbReference>
<protein>
    <recommendedName>
        <fullName evidence="2">histidine kinase</fullName>
        <ecNumber evidence="2">2.7.13.3</ecNumber>
    </recommendedName>
</protein>